<evidence type="ECO:0000256" key="2">
    <source>
        <dbReference type="RuleBase" id="RU362080"/>
    </source>
</evidence>
<name>A0A5R8KB25_9BACT</name>
<dbReference type="Proteomes" id="UP000306196">
    <property type="component" value="Unassembled WGS sequence"/>
</dbReference>
<protein>
    <recommendedName>
        <fullName evidence="2">Antitoxin</fullName>
    </recommendedName>
</protein>
<dbReference type="EMBL" id="VAUV01000013">
    <property type="protein sequence ID" value="TLD69513.1"/>
    <property type="molecule type" value="Genomic_DNA"/>
</dbReference>
<evidence type="ECO:0000313" key="3">
    <source>
        <dbReference type="EMBL" id="TLD69513.1"/>
    </source>
</evidence>
<accession>A0A5R8KB25</accession>
<comment type="function">
    <text evidence="2">Antitoxin component of a type II toxin-antitoxin (TA) system.</text>
</comment>
<keyword evidence="4" id="KW-1185">Reference proteome</keyword>
<proteinExistence type="inferred from homology"/>
<evidence type="ECO:0000313" key="4">
    <source>
        <dbReference type="Proteomes" id="UP000306196"/>
    </source>
</evidence>
<dbReference type="InterPro" id="IPR036165">
    <property type="entry name" value="YefM-like_sf"/>
</dbReference>
<reference evidence="3 4" key="1">
    <citation type="submission" date="2019-05" db="EMBL/GenBank/DDBJ databases">
        <title>Verrucobacter flavum gen. nov., sp. nov. a new member of the family Verrucomicrobiaceae.</title>
        <authorList>
            <person name="Szuroczki S."/>
            <person name="Abbaszade G."/>
            <person name="Szabo A."/>
            <person name="Felfoldi T."/>
            <person name="Schumann P."/>
            <person name="Boka K."/>
            <person name="Keki Z."/>
            <person name="Toumi M."/>
            <person name="Toth E."/>
        </authorList>
    </citation>
    <scope>NUCLEOTIDE SEQUENCE [LARGE SCALE GENOMIC DNA]</scope>
    <source>
        <strain evidence="3 4">MG-N-17</strain>
    </source>
</reference>
<gene>
    <name evidence="3" type="ORF">FEM03_17335</name>
</gene>
<organism evidence="3 4">
    <name type="scientific">Phragmitibacter flavus</name>
    <dbReference type="NCBI Taxonomy" id="2576071"/>
    <lineage>
        <taxon>Bacteria</taxon>
        <taxon>Pseudomonadati</taxon>
        <taxon>Verrucomicrobiota</taxon>
        <taxon>Verrucomicrobiia</taxon>
        <taxon>Verrucomicrobiales</taxon>
        <taxon>Verrucomicrobiaceae</taxon>
        <taxon>Phragmitibacter</taxon>
    </lineage>
</organism>
<dbReference type="InterPro" id="IPR006442">
    <property type="entry name" value="Antitoxin_Phd/YefM"/>
</dbReference>
<sequence>MMVWQLQKAKNQLSELVDLALSEGPQTITRHGRPTVVVIAADEYNRQTKKEKLSSILRDCPAKGWNLTRDKDTGRTIHLD</sequence>
<dbReference type="AlphaFoldDB" id="A0A5R8KB25"/>
<comment type="caution">
    <text evidence="3">The sequence shown here is derived from an EMBL/GenBank/DDBJ whole genome shotgun (WGS) entry which is preliminary data.</text>
</comment>
<dbReference type="SUPFAM" id="SSF143120">
    <property type="entry name" value="YefM-like"/>
    <property type="match status" value="1"/>
</dbReference>
<dbReference type="NCBIfam" id="TIGR01552">
    <property type="entry name" value="phd_fam"/>
    <property type="match status" value="1"/>
</dbReference>
<evidence type="ECO:0000256" key="1">
    <source>
        <dbReference type="ARBA" id="ARBA00009981"/>
    </source>
</evidence>
<comment type="similarity">
    <text evidence="1 2">Belongs to the phD/YefM antitoxin family.</text>
</comment>
<dbReference type="Gene3D" id="3.40.1620.10">
    <property type="entry name" value="YefM-like domain"/>
    <property type="match status" value="1"/>
</dbReference>
<dbReference type="Pfam" id="PF02604">
    <property type="entry name" value="PhdYeFM_antitox"/>
    <property type="match status" value="1"/>
</dbReference>
<dbReference type="OrthoDB" id="72009at2"/>